<dbReference type="EMBL" id="UINC01052051">
    <property type="protein sequence ID" value="SVB66920.1"/>
    <property type="molecule type" value="Genomic_DNA"/>
</dbReference>
<evidence type="ECO:0000313" key="1">
    <source>
        <dbReference type="EMBL" id="SVB66920.1"/>
    </source>
</evidence>
<sequence>MVDESLDDILTVKGFGNMYVFGDILVIAKVKETWSNIWL</sequence>
<protein>
    <submittedName>
        <fullName evidence="1">Uncharacterized protein</fullName>
    </submittedName>
</protein>
<proteinExistence type="predicted"/>
<reference evidence="1" key="1">
    <citation type="submission" date="2018-05" db="EMBL/GenBank/DDBJ databases">
        <authorList>
            <person name="Lanie J.A."/>
            <person name="Ng W.-L."/>
            <person name="Kazmierczak K.M."/>
            <person name="Andrzejewski T.M."/>
            <person name="Davidsen T.M."/>
            <person name="Wayne K.J."/>
            <person name="Tettelin H."/>
            <person name="Glass J.I."/>
            <person name="Rusch D."/>
            <person name="Podicherti R."/>
            <person name="Tsui H.-C.T."/>
            <person name="Winkler M.E."/>
        </authorList>
    </citation>
    <scope>NUCLEOTIDE SEQUENCE</scope>
</reference>
<name>A0A382FVB2_9ZZZZ</name>
<accession>A0A382FVB2</accession>
<gene>
    <name evidence="1" type="ORF">METZ01_LOCUS219774</name>
</gene>
<dbReference type="AlphaFoldDB" id="A0A382FVB2"/>
<organism evidence="1">
    <name type="scientific">marine metagenome</name>
    <dbReference type="NCBI Taxonomy" id="408172"/>
    <lineage>
        <taxon>unclassified sequences</taxon>
        <taxon>metagenomes</taxon>
        <taxon>ecological metagenomes</taxon>
    </lineage>
</organism>